<feature type="chain" id="PRO_5047371687" description="P pilus assembly chaperone PapD" evidence="1">
    <location>
        <begin position="23"/>
        <end position="276"/>
    </location>
</feature>
<feature type="signal peptide" evidence="1">
    <location>
        <begin position="1"/>
        <end position="22"/>
    </location>
</feature>
<dbReference type="SUPFAM" id="SSF49354">
    <property type="entry name" value="PapD-like"/>
    <property type="match status" value="1"/>
</dbReference>
<gene>
    <name evidence="2" type="ORF">NM961_09160</name>
</gene>
<dbReference type="RefSeq" id="WP_255913854.1">
    <property type="nucleotide sequence ID" value="NZ_JANFQO010000006.1"/>
</dbReference>
<dbReference type="InterPro" id="IPR008962">
    <property type="entry name" value="PapD-like_sf"/>
</dbReference>
<evidence type="ECO:0008006" key="4">
    <source>
        <dbReference type="Google" id="ProtNLM"/>
    </source>
</evidence>
<protein>
    <recommendedName>
        <fullName evidence="4">P pilus assembly chaperone PapD</fullName>
    </recommendedName>
</protein>
<dbReference type="Gene3D" id="2.60.40.10">
    <property type="entry name" value="Immunoglobulins"/>
    <property type="match status" value="1"/>
</dbReference>
<evidence type="ECO:0000313" key="3">
    <source>
        <dbReference type="Proteomes" id="UP001165498"/>
    </source>
</evidence>
<reference evidence="2" key="1">
    <citation type="submission" date="2022-07" db="EMBL/GenBank/DDBJ databases">
        <title>Tahibacter sp., a new gammaproteobacterium isolated from the silt sample collected at pig farm.</title>
        <authorList>
            <person name="Chen H."/>
        </authorList>
    </citation>
    <scope>NUCLEOTIDE SEQUENCE</scope>
    <source>
        <strain evidence="2">P2K</strain>
    </source>
</reference>
<sequence>MPAFRKLALALGLCVLSTPALAQVGISPAYYDLSAAEAGKTQTFRLFNYTDQRKKVRVSLAPWDADAANQPRLLPQGPTTLDQWVVVNPVEFEVAPQSSQAVRFSVRPAAELPAGEQRVMFIFDEINPPAEDGKMRARFQFRSALYVQSGQTVRKGDIESIAATAEGAKVRLKNAGNANVRLQGQFAIWQADAFPGVAATGLVRGLGTTEAKLAKGQLIANNLPGNPVLPGQTHDIAFAYGGDALKPGRYVLDFNGKLGDAQLDRSVEFVVGAAAR</sequence>
<comment type="caution">
    <text evidence="2">The sequence shown here is derived from an EMBL/GenBank/DDBJ whole genome shotgun (WGS) entry which is preliminary data.</text>
</comment>
<name>A0ABT1QRE8_9GAMM</name>
<dbReference type="Proteomes" id="UP001165498">
    <property type="component" value="Unassembled WGS sequence"/>
</dbReference>
<dbReference type="InterPro" id="IPR013783">
    <property type="entry name" value="Ig-like_fold"/>
</dbReference>
<accession>A0ABT1QRE8</accession>
<evidence type="ECO:0000313" key="2">
    <source>
        <dbReference type="EMBL" id="MCQ4164878.1"/>
    </source>
</evidence>
<keyword evidence="1" id="KW-0732">Signal</keyword>
<organism evidence="2 3">
    <name type="scientific">Tahibacter harae</name>
    <dbReference type="NCBI Taxonomy" id="2963937"/>
    <lineage>
        <taxon>Bacteria</taxon>
        <taxon>Pseudomonadati</taxon>
        <taxon>Pseudomonadota</taxon>
        <taxon>Gammaproteobacteria</taxon>
        <taxon>Lysobacterales</taxon>
        <taxon>Rhodanobacteraceae</taxon>
        <taxon>Tahibacter</taxon>
    </lineage>
</organism>
<keyword evidence="3" id="KW-1185">Reference proteome</keyword>
<evidence type="ECO:0000256" key="1">
    <source>
        <dbReference type="SAM" id="SignalP"/>
    </source>
</evidence>
<proteinExistence type="predicted"/>
<dbReference type="EMBL" id="JANFQO010000006">
    <property type="protein sequence ID" value="MCQ4164878.1"/>
    <property type="molecule type" value="Genomic_DNA"/>
</dbReference>